<name>A0A7W9WL13_9ACTN</name>
<dbReference type="PANTHER" id="PTHR42847:SF4">
    <property type="entry name" value="ALKANESULFONATE MONOOXYGENASE-RELATED"/>
    <property type="match status" value="1"/>
</dbReference>
<evidence type="ECO:0000259" key="5">
    <source>
        <dbReference type="Pfam" id="PF00296"/>
    </source>
</evidence>
<evidence type="ECO:0000256" key="2">
    <source>
        <dbReference type="ARBA" id="ARBA00022643"/>
    </source>
</evidence>
<dbReference type="InterPro" id="IPR011251">
    <property type="entry name" value="Luciferase-like_dom"/>
</dbReference>
<dbReference type="EMBL" id="JACHGV010000014">
    <property type="protein sequence ID" value="MBB6080869.1"/>
    <property type="molecule type" value="Genomic_DNA"/>
</dbReference>
<evidence type="ECO:0000313" key="7">
    <source>
        <dbReference type="Proteomes" id="UP000591537"/>
    </source>
</evidence>
<protein>
    <submittedName>
        <fullName evidence="6">Alkanesulfonate monooxygenase</fullName>
        <ecNumber evidence="6">1.14.14.5</ecNumber>
    </submittedName>
</protein>
<keyword evidence="7" id="KW-1185">Reference proteome</keyword>
<gene>
    <name evidence="6" type="ORF">HNR57_006820</name>
</gene>
<organism evidence="6 7">
    <name type="scientific">Streptomyces paradoxus</name>
    <dbReference type="NCBI Taxonomy" id="66375"/>
    <lineage>
        <taxon>Bacteria</taxon>
        <taxon>Bacillati</taxon>
        <taxon>Actinomycetota</taxon>
        <taxon>Actinomycetes</taxon>
        <taxon>Kitasatosporales</taxon>
        <taxon>Streptomycetaceae</taxon>
        <taxon>Streptomyces</taxon>
    </lineage>
</organism>
<dbReference type="InterPro" id="IPR050172">
    <property type="entry name" value="SsuD_RutA_monooxygenase"/>
</dbReference>
<keyword evidence="1" id="KW-0285">Flavoprotein</keyword>
<comment type="caution">
    <text evidence="6">The sequence shown here is derived from an EMBL/GenBank/DDBJ whole genome shotgun (WGS) entry which is preliminary data.</text>
</comment>
<evidence type="ECO:0000256" key="1">
    <source>
        <dbReference type="ARBA" id="ARBA00022630"/>
    </source>
</evidence>
<dbReference type="EC" id="1.14.14.5" evidence="6"/>
<dbReference type="PANTHER" id="PTHR42847">
    <property type="entry name" value="ALKANESULFONATE MONOOXYGENASE"/>
    <property type="match status" value="1"/>
</dbReference>
<feature type="domain" description="Luciferase-like" evidence="5">
    <location>
        <begin position="5"/>
        <end position="333"/>
    </location>
</feature>
<dbReference type="GO" id="GO:0008726">
    <property type="term" value="F:alkanesulfonate monooxygenase activity"/>
    <property type="evidence" value="ECO:0007669"/>
    <property type="project" value="UniProtKB-EC"/>
</dbReference>
<accession>A0A7W9WL13</accession>
<dbReference type="CDD" id="cd01094">
    <property type="entry name" value="Alkanesulfonate_monoxygenase"/>
    <property type="match status" value="1"/>
</dbReference>
<dbReference type="Pfam" id="PF00296">
    <property type="entry name" value="Bac_luciferase"/>
    <property type="match status" value="1"/>
</dbReference>
<dbReference type="InterPro" id="IPR036661">
    <property type="entry name" value="Luciferase-like_sf"/>
</dbReference>
<evidence type="ECO:0000256" key="3">
    <source>
        <dbReference type="ARBA" id="ARBA00023002"/>
    </source>
</evidence>
<dbReference type="AlphaFoldDB" id="A0A7W9WL13"/>
<keyword evidence="2" id="KW-0288">FMN</keyword>
<evidence type="ECO:0000313" key="6">
    <source>
        <dbReference type="EMBL" id="MBB6080869.1"/>
    </source>
</evidence>
<keyword evidence="4 6" id="KW-0503">Monooxygenase</keyword>
<sequence length="383" mass="41506">MSLTFHWFLPTNGDSRHVVGGGHGTPATASGRDRPPTVAYLSQIARAAEEVGFVGALTPTGAWCEDAWLTTAMVAQHTERLKFLVAFRPGLISPTLAAQMAATFQRQTGGRLLLNVVTGGENKEQRAFGDFLDKDGRYRRTGEFLEVVRGLWEGRTVELHGEHVRVEDAALARVPDPVPEVYFGGSSPIAGEIAARHSDVYLTWGEPPAQVAEKIARIRSLAAARGRTPRFGIRLHVITRDTAEQAWAEADRLLDGFDPETVASVQAGLARSESEGQQRMLALHGGRRDRLEIHPNLWAGIGLVRGGAGTALVGSHDEVAERIREYHALGIDEFILSGYPHLEEAYWFGEGVLPRLAAQGLWRHPAGTETAPAAAAPFVPVAS</sequence>
<dbReference type="Gene3D" id="3.20.20.30">
    <property type="entry name" value="Luciferase-like domain"/>
    <property type="match status" value="1"/>
</dbReference>
<reference evidence="6 7" key="1">
    <citation type="submission" date="2020-08" db="EMBL/GenBank/DDBJ databases">
        <title>Genomic Encyclopedia of Type Strains, Phase IV (KMG-IV): sequencing the most valuable type-strain genomes for metagenomic binning, comparative biology and taxonomic classification.</title>
        <authorList>
            <person name="Goeker M."/>
        </authorList>
    </citation>
    <scope>NUCLEOTIDE SEQUENCE [LARGE SCALE GENOMIC DNA]</scope>
    <source>
        <strain evidence="6 7">DSM 43350</strain>
    </source>
</reference>
<dbReference type="GO" id="GO:0046306">
    <property type="term" value="P:alkanesulfonate catabolic process"/>
    <property type="evidence" value="ECO:0007669"/>
    <property type="project" value="TreeGrafter"/>
</dbReference>
<keyword evidence="3 6" id="KW-0560">Oxidoreductase</keyword>
<evidence type="ECO:0000256" key="4">
    <source>
        <dbReference type="ARBA" id="ARBA00023033"/>
    </source>
</evidence>
<proteinExistence type="predicted"/>
<dbReference type="Proteomes" id="UP000591537">
    <property type="component" value="Unassembled WGS sequence"/>
</dbReference>
<dbReference type="RefSeq" id="WP_184566203.1">
    <property type="nucleotide sequence ID" value="NZ_BAAARS010000015.1"/>
</dbReference>
<dbReference type="SUPFAM" id="SSF51679">
    <property type="entry name" value="Bacterial luciferase-like"/>
    <property type="match status" value="1"/>
</dbReference>